<dbReference type="SUPFAM" id="SSF53041">
    <property type="entry name" value="Resolvase-like"/>
    <property type="match status" value="1"/>
</dbReference>
<evidence type="ECO:0000313" key="1">
    <source>
        <dbReference type="EMBL" id="OZG48595.1"/>
    </source>
</evidence>
<dbReference type="Proteomes" id="UP000216454">
    <property type="component" value="Unassembled WGS sequence"/>
</dbReference>
<reference evidence="1 2" key="1">
    <citation type="journal article" date="2017" name="BMC Genomics">
        <title>Comparative genomic and phylogenomic analyses of the Bifidobacteriaceae family.</title>
        <authorList>
            <person name="Lugli G.A."/>
            <person name="Milani C."/>
            <person name="Turroni F."/>
            <person name="Duranti S."/>
            <person name="Mancabelli L."/>
            <person name="Mangifesta M."/>
            <person name="Ferrario C."/>
            <person name="Modesto M."/>
            <person name="Mattarelli P."/>
            <person name="Jiri K."/>
            <person name="van Sinderen D."/>
            <person name="Ventura M."/>
        </authorList>
    </citation>
    <scope>NUCLEOTIDE SEQUENCE [LARGE SCALE GENOMIC DNA]</scope>
    <source>
        <strain evidence="1 2">DSM 24744</strain>
    </source>
</reference>
<dbReference type="GO" id="GO:0000150">
    <property type="term" value="F:DNA strand exchange activity"/>
    <property type="evidence" value="ECO:0007669"/>
    <property type="project" value="InterPro"/>
</dbReference>
<protein>
    <submittedName>
        <fullName evidence="1">Recombinase</fullName>
    </submittedName>
</protein>
<sequence>MRKNSDVININTLDAKGEVLMTIMAALARQESESLSANVRLGIQFRNQQGKVQVNHNRFLGCTKDKNGKLVVVPEQAEIVKRIYAEYMDGASFFRSSEDLRQAVS</sequence>
<proteinExistence type="predicted"/>
<comment type="caution">
    <text evidence="1">The sequence shown here is derived from an EMBL/GenBank/DDBJ whole genome shotgun (WGS) entry which is preliminary data.</text>
</comment>
<dbReference type="OrthoDB" id="3242966at2"/>
<evidence type="ECO:0000313" key="2">
    <source>
        <dbReference type="Proteomes" id="UP000216454"/>
    </source>
</evidence>
<dbReference type="Gene3D" id="3.90.1750.20">
    <property type="entry name" value="Putative Large Serine Recombinase, Chain B, Domain 2"/>
    <property type="match status" value="1"/>
</dbReference>
<name>A0A261ENZ9_9BIFI</name>
<dbReference type="RefSeq" id="WP_094692029.1">
    <property type="nucleotide sequence ID" value="NZ_MWWQ01000021.1"/>
</dbReference>
<organism evidence="1 2">
    <name type="scientific">Pseudoscardovia suis</name>
    <dbReference type="NCBI Taxonomy" id="987063"/>
    <lineage>
        <taxon>Bacteria</taxon>
        <taxon>Bacillati</taxon>
        <taxon>Actinomycetota</taxon>
        <taxon>Actinomycetes</taxon>
        <taxon>Bifidobacteriales</taxon>
        <taxon>Bifidobacteriaceae</taxon>
        <taxon>Pseudoscardovia</taxon>
    </lineage>
</organism>
<accession>A0A261ENZ9</accession>
<keyword evidence="2" id="KW-1185">Reference proteome</keyword>
<dbReference type="GO" id="GO:0003677">
    <property type="term" value="F:DNA binding"/>
    <property type="evidence" value="ECO:0007669"/>
    <property type="project" value="InterPro"/>
</dbReference>
<dbReference type="EMBL" id="MWWQ01000021">
    <property type="protein sequence ID" value="OZG48595.1"/>
    <property type="molecule type" value="Genomic_DNA"/>
</dbReference>
<dbReference type="InterPro" id="IPR038109">
    <property type="entry name" value="DNA_bind_recomb_sf"/>
</dbReference>
<gene>
    <name evidence="1" type="ORF">PSSU_1728</name>
</gene>
<dbReference type="InterPro" id="IPR036162">
    <property type="entry name" value="Resolvase-like_N_sf"/>
</dbReference>
<dbReference type="AlphaFoldDB" id="A0A261ENZ9"/>